<keyword evidence="3" id="KW-1185">Reference proteome</keyword>
<dbReference type="OrthoDB" id="6119047at2"/>
<dbReference type="EMBL" id="VWXX01000002">
    <property type="protein sequence ID" value="KAA6187364.1"/>
    <property type="molecule type" value="Genomic_DNA"/>
</dbReference>
<evidence type="ECO:0000313" key="3">
    <source>
        <dbReference type="Proteomes" id="UP000322981"/>
    </source>
</evidence>
<evidence type="ECO:0000313" key="2">
    <source>
        <dbReference type="EMBL" id="KAA6187364.1"/>
    </source>
</evidence>
<gene>
    <name evidence="2" type="ORF">F2Q65_02240</name>
</gene>
<evidence type="ECO:0000256" key="1">
    <source>
        <dbReference type="SAM" id="MobiDB-lite"/>
    </source>
</evidence>
<sequence length="310" mass="33449">MPISRTPISKRRIWAGQPSYAPSCTACATATPVSPTAGGHLETIPSSAQPRIGGRFPSREDDEDDHFGSTPHPRRAWIPEPDDQIAENPMDALRSDQASTLRPHPLHLEGEILEVAEGATCTIQTATGVLRAHRALSCLVWPEVGDRVLITMGLNDEAFVIAILERRATLPLRLVLPGEAAVEVDGGAGLKLRIDGPLTLGSRTHLSVDSPKVSIRSDRLTLIGARLRLIAREALASLRSSRLIGDLVEATAERLNLALSQSRRTVRDLDQVHAGSVEIRAEQVARLSSGTLLADARHLVKIDGEQIHLG</sequence>
<dbReference type="Pfam" id="PF12059">
    <property type="entry name" value="DUF3540"/>
    <property type="match status" value="1"/>
</dbReference>
<dbReference type="AlphaFoldDB" id="A0A5M8FU85"/>
<protein>
    <submittedName>
        <fullName evidence="2">DUF3540 domain-containing protein</fullName>
    </submittedName>
</protein>
<feature type="region of interest" description="Disordered" evidence="1">
    <location>
        <begin position="36"/>
        <end position="82"/>
    </location>
</feature>
<comment type="caution">
    <text evidence="2">The sequence shown here is derived from an EMBL/GenBank/DDBJ whole genome shotgun (WGS) entry which is preliminary data.</text>
</comment>
<organism evidence="2 3">
    <name type="scientific">Thiohalocapsa marina</name>
    <dbReference type="NCBI Taxonomy" id="424902"/>
    <lineage>
        <taxon>Bacteria</taxon>
        <taxon>Pseudomonadati</taxon>
        <taxon>Pseudomonadota</taxon>
        <taxon>Gammaproteobacteria</taxon>
        <taxon>Chromatiales</taxon>
        <taxon>Chromatiaceae</taxon>
        <taxon>Thiohalocapsa</taxon>
    </lineage>
</organism>
<reference evidence="2 3" key="1">
    <citation type="submission" date="2019-09" db="EMBL/GenBank/DDBJ databases">
        <title>Whole-genome sequence of the purple sulfur bacterium Thiohalocapsa marina DSM 19078.</title>
        <authorList>
            <person name="Kyndt J.A."/>
            <person name="Meyer T.E."/>
        </authorList>
    </citation>
    <scope>NUCLEOTIDE SEQUENCE [LARGE SCALE GENOMIC DNA]</scope>
    <source>
        <strain evidence="2 3">DSM 19078</strain>
    </source>
</reference>
<dbReference type="Proteomes" id="UP000322981">
    <property type="component" value="Unassembled WGS sequence"/>
</dbReference>
<dbReference type="InterPro" id="IPR021927">
    <property type="entry name" value="DUF3540"/>
</dbReference>
<accession>A0A5M8FU85</accession>
<proteinExistence type="predicted"/>
<name>A0A5M8FU85_9GAMM</name>